<evidence type="ECO:0000256" key="9">
    <source>
        <dbReference type="SAM" id="MobiDB-lite"/>
    </source>
</evidence>
<sequence length="444" mass="46458">MGALLGGLLGAVFGASPAVPRSAPSASASATVISSLTPPRADVLLDVKPGPAGEVTLLPTVLGKGGFGRVVEGLYQGQPVAVKLILDMSLDTWGLPADAATATATPAQGAKTCGRLASDDEVAAKRNLGDADTGMEEDMNEEKDNRAAAGGDGVDAAARARECSAGSGPKPGPHACGEDRGVVKPHGGGRGAGVGMPAAEAGQAGVMGFVVAQLAQEVAVLSRCHHPNIVNLLAACLTPPRLCLVMERCETSLDKLLYGRPGQLLPMEQVVSVALDVARGLEYLHPTIVHRDLKPGNVLVNHPGGPDMVAKLADFGFSRLRNTVAVATANPEVGTPEFMAPELYALTNTIVTNKVDVYSFGVLLWAMLSGKRPWEGMPMVVIAVRVTMNRERPAMSDVPADRRLRKLEHLVRQCWDSVPERRPAAAELVKALLLVQEQMARRAG</sequence>
<dbReference type="Gene3D" id="1.10.510.10">
    <property type="entry name" value="Transferase(Phosphotransferase) domain 1"/>
    <property type="match status" value="1"/>
</dbReference>
<evidence type="ECO:0000256" key="1">
    <source>
        <dbReference type="ARBA" id="ARBA00022679"/>
    </source>
</evidence>
<comment type="similarity">
    <text evidence="8">Belongs to the protein kinase superfamily.</text>
</comment>
<dbReference type="InterPro" id="IPR051681">
    <property type="entry name" value="Ser/Thr_Kinases-Pseudokinases"/>
</dbReference>
<comment type="caution">
    <text evidence="11">The sequence shown here is derived from an EMBL/GenBank/DDBJ whole genome shotgun (WGS) entry which is preliminary data.</text>
</comment>
<protein>
    <recommendedName>
        <fullName evidence="10">Protein kinase domain-containing protein</fullName>
    </recommendedName>
</protein>
<gene>
    <name evidence="11" type="ORF">GPECTOR_36g28</name>
</gene>
<feature type="active site" description="Proton acceptor" evidence="5">
    <location>
        <position position="292"/>
    </location>
</feature>
<evidence type="ECO:0000256" key="3">
    <source>
        <dbReference type="ARBA" id="ARBA00022777"/>
    </source>
</evidence>
<evidence type="ECO:0000256" key="7">
    <source>
        <dbReference type="PROSITE-ProRule" id="PRU10141"/>
    </source>
</evidence>
<evidence type="ECO:0000256" key="6">
    <source>
        <dbReference type="PIRSR" id="PIRSR000615-3"/>
    </source>
</evidence>
<dbReference type="InterPro" id="IPR008271">
    <property type="entry name" value="Ser/Thr_kinase_AS"/>
</dbReference>
<dbReference type="GO" id="GO:0046872">
    <property type="term" value="F:metal ion binding"/>
    <property type="evidence" value="ECO:0007669"/>
    <property type="project" value="UniProtKB-KW"/>
</dbReference>
<reference evidence="12" key="1">
    <citation type="journal article" date="2016" name="Nat. Commun.">
        <title>The Gonium pectorale genome demonstrates co-option of cell cycle regulation during the evolution of multicellularity.</title>
        <authorList>
            <person name="Hanschen E.R."/>
            <person name="Marriage T.N."/>
            <person name="Ferris P.J."/>
            <person name="Hamaji T."/>
            <person name="Toyoda A."/>
            <person name="Fujiyama A."/>
            <person name="Neme R."/>
            <person name="Noguchi H."/>
            <person name="Minakuchi Y."/>
            <person name="Suzuki M."/>
            <person name="Kawai-Toyooka H."/>
            <person name="Smith D.R."/>
            <person name="Sparks H."/>
            <person name="Anderson J."/>
            <person name="Bakaric R."/>
            <person name="Luria V."/>
            <person name="Karger A."/>
            <person name="Kirschner M.W."/>
            <person name="Durand P.M."/>
            <person name="Michod R.E."/>
            <person name="Nozaki H."/>
            <person name="Olson B.J."/>
        </authorList>
    </citation>
    <scope>NUCLEOTIDE SEQUENCE [LARGE SCALE GENOMIC DNA]</scope>
    <source>
        <strain evidence="12">NIES-2863</strain>
    </source>
</reference>
<feature type="binding site" evidence="6">
    <location>
        <position position="297"/>
    </location>
    <ligand>
        <name>Mg(2+)</name>
        <dbReference type="ChEBI" id="CHEBI:18420"/>
    </ligand>
</feature>
<dbReference type="GO" id="GO:0004674">
    <property type="term" value="F:protein serine/threonine kinase activity"/>
    <property type="evidence" value="ECO:0007669"/>
    <property type="project" value="UniProtKB-KW"/>
</dbReference>
<dbReference type="PANTHER" id="PTHR44329">
    <property type="entry name" value="SERINE/THREONINE-PROTEIN KINASE TNNI3K-RELATED"/>
    <property type="match status" value="1"/>
</dbReference>
<dbReference type="InterPro" id="IPR000719">
    <property type="entry name" value="Prot_kinase_dom"/>
</dbReference>
<dbReference type="PROSITE" id="PS50011">
    <property type="entry name" value="PROTEIN_KINASE_DOM"/>
    <property type="match status" value="1"/>
</dbReference>
<keyword evidence="12" id="KW-1185">Reference proteome</keyword>
<dbReference type="STRING" id="33097.A0A150GBU0"/>
<dbReference type="InterPro" id="IPR011009">
    <property type="entry name" value="Kinase-like_dom_sf"/>
</dbReference>
<dbReference type="PANTHER" id="PTHR44329:SF214">
    <property type="entry name" value="PROTEIN KINASE DOMAIN-CONTAINING PROTEIN"/>
    <property type="match status" value="1"/>
</dbReference>
<dbReference type="EMBL" id="LSYV01000037">
    <property type="protein sequence ID" value="KXZ47302.1"/>
    <property type="molecule type" value="Genomic_DNA"/>
</dbReference>
<feature type="region of interest" description="Disordered" evidence="9">
    <location>
        <begin position="128"/>
        <end position="189"/>
    </location>
</feature>
<feature type="binding site" evidence="6">
    <location>
        <position position="314"/>
    </location>
    <ligand>
        <name>Mg(2+)</name>
        <dbReference type="ChEBI" id="CHEBI:18420"/>
    </ligand>
</feature>
<dbReference type="InterPro" id="IPR017441">
    <property type="entry name" value="Protein_kinase_ATP_BS"/>
</dbReference>
<evidence type="ECO:0000256" key="8">
    <source>
        <dbReference type="RuleBase" id="RU000304"/>
    </source>
</evidence>
<keyword evidence="2 7" id="KW-0547">Nucleotide-binding</keyword>
<evidence type="ECO:0000256" key="5">
    <source>
        <dbReference type="PIRSR" id="PIRSR000615-1"/>
    </source>
</evidence>
<keyword evidence="3" id="KW-0418">Kinase</keyword>
<name>A0A150GBU0_GONPE</name>
<dbReference type="SMART" id="SM00220">
    <property type="entry name" value="S_TKc"/>
    <property type="match status" value="1"/>
</dbReference>
<evidence type="ECO:0000313" key="11">
    <source>
        <dbReference type="EMBL" id="KXZ47302.1"/>
    </source>
</evidence>
<feature type="binding site" evidence="7">
    <location>
        <position position="83"/>
    </location>
    <ligand>
        <name>ATP</name>
        <dbReference type="ChEBI" id="CHEBI:30616"/>
    </ligand>
</feature>
<keyword evidence="4 7" id="KW-0067">ATP-binding</keyword>
<evidence type="ECO:0000313" key="12">
    <source>
        <dbReference type="Proteomes" id="UP000075714"/>
    </source>
</evidence>
<dbReference type="PROSITE" id="PS00107">
    <property type="entry name" value="PROTEIN_KINASE_ATP"/>
    <property type="match status" value="1"/>
</dbReference>
<keyword evidence="6" id="KW-0479">Metal-binding</keyword>
<dbReference type="Pfam" id="PF00069">
    <property type="entry name" value="Pkinase"/>
    <property type="match status" value="1"/>
</dbReference>
<proteinExistence type="inferred from homology"/>
<dbReference type="GO" id="GO:0005524">
    <property type="term" value="F:ATP binding"/>
    <property type="evidence" value="ECO:0007669"/>
    <property type="project" value="UniProtKB-UniRule"/>
</dbReference>
<organism evidence="11 12">
    <name type="scientific">Gonium pectorale</name>
    <name type="common">Green alga</name>
    <dbReference type="NCBI Taxonomy" id="33097"/>
    <lineage>
        <taxon>Eukaryota</taxon>
        <taxon>Viridiplantae</taxon>
        <taxon>Chlorophyta</taxon>
        <taxon>core chlorophytes</taxon>
        <taxon>Chlorophyceae</taxon>
        <taxon>CS clade</taxon>
        <taxon>Chlamydomonadales</taxon>
        <taxon>Volvocaceae</taxon>
        <taxon>Gonium</taxon>
    </lineage>
</organism>
<dbReference type="OrthoDB" id="4062651at2759"/>
<feature type="domain" description="Protein kinase" evidence="10">
    <location>
        <begin position="56"/>
        <end position="434"/>
    </location>
</feature>
<dbReference type="Gene3D" id="3.30.200.20">
    <property type="entry name" value="Phosphorylase Kinase, domain 1"/>
    <property type="match status" value="1"/>
</dbReference>
<keyword evidence="6" id="KW-0460">Magnesium</keyword>
<evidence type="ECO:0000259" key="10">
    <source>
        <dbReference type="PROSITE" id="PS50011"/>
    </source>
</evidence>
<dbReference type="Proteomes" id="UP000075714">
    <property type="component" value="Unassembled WGS sequence"/>
</dbReference>
<evidence type="ECO:0000256" key="4">
    <source>
        <dbReference type="ARBA" id="ARBA00022840"/>
    </source>
</evidence>
<dbReference type="PROSITE" id="PS00108">
    <property type="entry name" value="PROTEIN_KINASE_ST"/>
    <property type="match status" value="1"/>
</dbReference>
<dbReference type="AlphaFoldDB" id="A0A150GBU0"/>
<keyword evidence="8" id="KW-0723">Serine/threonine-protein kinase</keyword>
<accession>A0A150GBU0</accession>
<keyword evidence="1" id="KW-0808">Transferase</keyword>
<evidence type="ECO:0000256" key="2">
    <source>
        <dbReference type="ARBA" id="ARBA00022741"/>
    </source>
</evidence>
<dbReference type="SUPFAM" id="SSF56112">
    <property type="entry name" value="Protein kinase-like (PK-like)"/>
    <property type="match status" value="1"/>
</dbReference>